<proteinExistence type="predicted"/>
<dbReference type="GO" id="GO:0006086">
    <property type="term" value="P:pyruvate decarboxylation to acetyl-CoA"/>
    <property type="evidence" value="ECO:0007669"/>
    <property type="project" value="InterPro"/>
</dbReference>
<dbReference type="EC" id="1.2.4.1" evidence="4"/>
<gene>
    <name evidence="6" type="ORF">FSP39_019595</name>
</gene>
<dbReference type="AlphaFoldDB" id="A0AA88YRY4"/>
<evidence type="ECO:0000313" key="6">
    <source>
        <dbReference type="EMBL" id="KAK3103491.1"/>
    </source>
</evidence>
<feature type="domain" description="Transketolase C-terminal" evidence="5">
    <location>
        <begin position="99"/>
        <end position="211"/>
    </location>
</feature>
<evidence type="ECO:0000256" key="2">
    <source>
        <dbReference type="ARBA" id="ARBA00023002"/>
    </source>
</evidence>
<protein>
    <recommendedName>
        <fullName evidence="4">Pyruvate dehydrogenase E1 component subunit beta</fullName>
        <ecNumber evidence="4">1.2.4.1</ecNumber>
    </recommendedName>
</protein>
<reference evidence="6" key="1">
    <citation type="submission" date="2019-08" db="EMBL/GenBank/DDBJ databases">
        <title>The improved chromosome-level genome for the pearl oyster Pinctada fucata martensii using PacBio sequencing and Hi-C.</title>
        <authorList>
            <person name="Zheng Z."/>
        </authorList>
    </citation>
    <scope>NUCLEOTIDE SEQUENCE</scope>
    <source>
        <strain evidence="6">ZZ-2019</strain>
        <tissue evidence="6">Adductor muscle</tissue>
    </source>
</reference>
<name>A0AA88YRY4_PINIB</name>
<dbReference type="InterPro" id="IPR009014">
    <property type="entry name" value="Transketo_C/PFOR_II"/>
</dbReference>
<keyword evidence="2 4" id="KW-0560">Oxidoreductase</keyword>
<dbReference type="PANTHER" id="PTHR11624">
    <property type="entry name" value="DEHYDROGENASE RELATED"/>
    <property type="match status" value="1"/>
</dbReference>
<comment type="cofactor">
    <cofactor evidence="1 4">
        <name>thiamine diphosphate</name>
        <dbReference type="ChEBI" id="CHEBI:58937"/>
    </cofactor>
</comment>
<keyword evidence="4" id="KW-0670">Pyruvate</keyword>
<dbReference type="Proteomes" id="UP001186944">
    <property type="component" value="Unassembled WGS sequence"/>
</dbReference>
<dbReference type="GO" id="GO:0004739">
    <property type="term" value="F:pyruvate dehydrogenase (acetyl-transferring) activity"/>
    <property type="evidence" value="ECO:0007669"/>
    <property type="project" value="UniProtKB-UniRule"/>
</dbReference>
<keyword evidence="3 4" id="KW-0786">Thiamine pyrophosphate</keyword>
<evidence type="ECO:0000259" key="5">
    <source>
        <dbReference type="Pfam" id="PF02780"/>
    </source>
</evidence>
<dbReference type="SUPFAM" id="SSF52922">
    <property type="entry name" value="TK C-terminal domain-like"/>
    <property type="match status" value="1"/>
</dbReference>
<evidence type="ECO:0000256" key="3">
    <source>
        <dbReference type="ARBA" id="ARBA00023052"/>
    </source>
</evidence>
<dbReference type="PANTHER" id="PTHR11624:SF96">
    <property type="entry name" value="PYRUVATE DEHYDROGENASE E1 COMPONENT SUBUNIT BETA, MITOCHONDRIAL"/>
    <property type="match status" value="1"/>
</dbReference>
<comment type="caution">
    <text evidence="6">The sequence shown here is derived from an EMBL/GenBank/DDBJ whole genome shotgun (WGS) entry which is preliminary data.</text>
</comment>
<accession>A0AA88YRY4</accession>
<keyword evidence="7" id="KW-1185">Reference proteome</keyword>
<comment type="catalytic activity">
    <reaction evidence="4">
        <text>N(6)-[(R)-lipoyl]-L-lysyl-[protein] + pyruvate + H(+) = N(6)-[(R)-S(8)-acetyldihydrolipoyl]-L-lysyl-[protein] + CO2</text>
        <dbReference type="Rhea" id="RHEA:19189"/>
        <dbReference type="Rhea" id="RHEA-COMP:10474"/>
        <dbReference type="Rhea" id="RHEA-COMP:10478"/>
        <dbReference type="ChEBI" id="CHEBI:15361"/>
        <dbReference type="ChEBI" id="CHEBI:15378"/>
        <dbReference type="ChEBI" id="CHEBI:16526"/>
        <dbReference type="ChEBI" id="CHEBI:83099"/>
        <dbReference type="ChEBI" id="CHEBI:83111"/>
        <dbReference type="EC" id="1.2.4.1"/>
    </reaction>
</comment>
<evidence type="ECO:0000313" key="7">
    <source>
        <dbReference type="Proteomes" id="UP001186944"/>
    </source>
</evidence>
<evidence type="ECO:0000256" key="1">
    <source>
        <dbReference type="ARBA" id="ARBA00001964"/>
    </source>
</evidence>
<organism evidence="6 7">
    <name type="scientific">Pinctada imbricata</name>
    <name type="common">Atlantic pearl-oyster</name>
    <name type="synonym">Pinctada martensii</name>
    <dbReference type="NCBI Taxonomy" id="66713"/>
    <lineage>
        <taxon>Eukaryota</taxon>
        <taxon>Metazoa</taxon>
        <taxon>Spiralia</taxon>
        <taxon>Lophotrochozoa</taxon>
        <taxon>Mollusca</taxon>
        <taxon>Bivalvia</taxon>
        <taxon>Autobranchia</taxon>
        <taxon>Pteriomorphia</taxon>
        <taxon>Pterioida</taxon>
        <taxon>Pterioidea</taxon>
        <taxon>Pteriidae</taxon>
        <taxon>Pinctada</taxon>
    </lineage>
</organism>
<evidence type="ECO:0000256" key="4">
    <source>
        <dbReference type="RuleBase" id="RU364074"/>
    </source>
</evidence>
<dbReference type="Pfam" id="PF02780">
    <property type="entry name" value="Transketolase_C"/>
    <property type="match status" value="1"/>
</dbReference>
<dbReference type="FunFam" id="3.40.50.920:FF:000001">
    <property type="entry name" value="Pyruvate dehydrogenase E1 beta subunit"/>
    <property type="match status" value="1"/>
</dbReference>
<comment type="function">
    <text evidence="4">The pyruvate dehydrogenase complex catalyzes the overall conversion of pyruvate to acetyl-CoA and CO2.</text>
</comment>
<dbReference type="InterPro" id="IPR033248">
    <property type="entry name" value="Transketolase_C"/>
</dbReference>
<dbReference type="Gene3D" id="3.40.50.920">
    <property type="match status" value="1"/>
</dbReference>
<sequence>MLNCHYVIQKHALCHNPILVVDWIIDQSTVDVVKVDSLILFEGGKKSGKLIFGQTEGQTDGQTDRQNERKLRVPFGVAGRGLNIRCTMRPQTHHIALMRKHVTLVSHSRYVGHCLEAANELAGKGVECEVINLRTLRPLDEAPIIQSVMKTNHLVTVEGGWPQSGIGAEICAKIVESPAFNYLDAPILRVTGADVPTPYAKTLEDCAFPQTFNIVSSVKKVLNIP</sequence>
<dbReference type="EMBL" id="VSWD01000005">
    <property type="protein sequence ID" value="KAK3103491.1"/>
    <property type="molecule type" value="Genomic_DNA"/>
</dbReference>
<dbReference type="InterPro" id="IPR027110">
    <property type="entry name" value="PDHB_mito-type"/>
</dbReference>